<reference evidence="3" key="1">
    <citation type="submission" date="2024-07" db="EMBL/GenBank/DDBJ databases">
        <title>Two chromosome-level genome assemblies of Korean endemic species Abeliophyllum distichum and Forsythia ovata (Oleaceae).</title>
        <authorList>
            <person name="Jang H."/>
        </authorList>
    </citation>
    <scope>NUCLEOTIDE SEQUENCE [LARGE SCALE GENOMIC DNA]</scope>
</reference>
<keyword evidence="3" id="KW-1185">Reference proteome</keyword>
<evidence type="ECO:0000313" key="3">
    <source>
        <dbReference type="Proteomes" id="UP001604277"/>
    </source>
</evidence>
<gene>
    <name evidence="2" type="ORF">Fot_14436</name>
</gene>
<sequence length="132" mass="14693">MAISNNCVTFLLNGENIRFHVIFFEGDVLAVFENGVQYQFPLPTTREESISEKVNGILNGSLEVEGLSENNENAEKLADHSGEEIPDKSRMPLESNSLTATKELGVKESRESENSKAQKSIGKFKNRNPLIH</sequence>
<organism evidence="2 3">
    <name type="scientific">Forsythia ovata</name>
    <dbReference type="NCBI Taxonomy" id="205694"/>
    <lineage>
        <taxon>Eukaryota</taxon>
        <taxon>Viridiplantae</taxon>
        <taxon>Streptophyta</taxon>
        <taxon>Embryophyta</taxon>
        <taxon>Tracheophyta</taxon>
        <taxon>Spermatophyta</taxon>
        <taxon>Magnoliopsida</taxon>
        <taxon>eudicotyledons</taxon>
        <taxon>Gunneridae</taxon>
        <taxon>Pentapetalae</taxon>
        <taxon>asterids</taxon>
        <taxon>lamiids</taxon>
        <taxon>Lamiales</taxon>
        <taxon>Oleaceae</taxon>
        <taxon>Forsythieae</taxon>
        <taxon>Forsythia</taxon>
    </lineage>
</organism>
<name>A0ABD1W6B1_9LAMI</name>
<dbReference type="AlphaFoldDB" id="A0ABD1W6B1"/>
<feature type="compositionally biased region" description="Basic and acidic residues" evidence="1">
    <location>
        <begin position="73"/>
        <end position="91"/>
    </location>
</feature>
<dbReference type="Proteomes" id="UP001604277">
    <property type="component" value="Unassembled WGS sequence"/>
</dbReference>
<feature type="compositionally biased region" description="Basic and acidic residues" evidence="1">
    <location>
        <begin position="104"/>
        <end position="116"/>
    </location>
</feature>
<proteinExistence type="predicted"/>
<protein>
    <submittedName>
        <fullName evidence="2">Protein WVD2-like 5</fullName>
    </submittedName>
</protein>
<feature type="region of interest" description="Disordered" evidence="1">
    <location>
        <begin position="68"/>
        <end position="132"/>
    </location>
</feature>
<accession>A0ABD1W6B1</accession>
<comment type="caution">
    <text evidence="2">The sequence shown here is derived from an EMBL/GenBank/DDBJ whole genome shotgun (WGS) entry which is preliminary data.</text>
</comment>
<dbReference type="EMBL" id="JBFOLJ010000004">
    <property type="protein sequence ID" value="KAL2545203.1"/>
    <property type="molecule type" value="Genomic_DNA"/>
</dbReference>
<evidence type="ECO:0000256" key="1">
    <source>
        <dbReference type="SAM" id="MobiDB-lite"/>
    </source>
</evidence>
<evidence type="ECO:0000313" key="2">
    <source>
        <dbReference type="EMBL" id="KAL2545203.1"/>
    </source>
</evidence>